<dbReference type="NCBIfam" id="TIGR01771">
    <property type="entry name" value="L-LDH-NAD"/>
    <property type="match status" value="1"/>
</dbReference>
<dbReference type="Proteomes" id="UP001429357">
    <property type="component" value="Unassembled WGS sequence"/>
</dbReference>
<evidence type="ECO:0000256" key="7">
    <source>
        <dbReference type="HAMAP-Rule" id="MF_00488"/>
    </source>
</evidence>
<feature type="binding site" evidence="7">
    <location>
        <position position="146"/>
    </location>
    <ligand>
        <name>NAD(+)</name>
        <dbReference type="ChEBI" id="CHEBI:57540"/>
    </ligand>
</feature>
<evidence type="ECO:0000256" key="3">
    <source>
        <dbReference type="ARBA" id="ARBA00012967"/>
    </source>
</evidence>
<comment type="subunit">
    <text evidence="7">Homotetramer.</text>
</comment>
<feature type="binding site" evidence="7">
    <location>
        <begin position="82"/>
        <end position="83"/>
    </location>
    <ligand>
        <name>NAD(+)</name>
        <dbReference type="ChEBI" id="CHEBI:57540"/>
    </ligand>
</feature>
<feature type="binding site" evidence="7">
    <location>
        <begin position="121"/>
        <end position="123"/>
    </location>
    <ligand>
        <name>NAD(+)</name>
        <dbReference type="ChEBI" id="CHEBI:57540"/>
    </ligand>
</feature>
<dbReference type="SUPFAM" id="SSF51735">
    <property type="entry name" value="NAD(P)-binding Rossmann-fold domains"/>
    <property type="match status" value="1"/>
</dbReference>
<dbReference type="RefSeq" id="WP_161870488.1">
    <property type="nucleotide sequence ID" value="NZ_JAQFAM010000003.1"/>
</dbReference>
<protein>
    <recommendedName>
        <fullName evidence="3 7">L-lactate dehydrogenase</fullName>
        <shortName evidence="7">L-LDH</shortName>
        <ecNumber evidence="3 7">1.1.1.27</ecNumber>
    </recommendedName>
</protein>
<dbReference type="Pfam" id="PF00056">
    <property type="entry name" value="Ldh_1_N"/>
    <property type="match status" value="1"/>
</dbReference>
<comment type="pathway">
    <text evidence="1 7">Fermentation; pyruvate fermentation to lactate; (S)-lactate from pyruvate: step 1/1.</text>
</comment>
<dbReference type="SUPFAM" id="SSF56327">
    <property type="entry name" value="LDH C-terminal domain-like"/>
    <property type="match status" value="1"/>
</dbReference>
<evidence type="ECO:0000256" key="1">
    <source>
        <dbReference type="ARBA" id="ARBA00004843"/>
    </source>
</evidence>
<feature type="binding site" evidence="7">
    <location>
        <position position="37"/>
    </location>
    <ligand>
        <name>NAD(+)</name>
        <dbReference type="ChEBI" id="CHEBI:57540"/>
    </ligand>
</feature>
<evidence type="ECO:0000256" key="6">
    <source>
        <dbReference type="ARBA" id="ARBA00049258"/>
    </source>
</evidence>
<feature type="binding site" evidence="7">
    <location>
        <position position="91"/>
    </location>
    <ligand>
        <name>substrate</name>
    </ligand>
</feature>
<feature type="binding site" evidence="7">
    <location>
        <begin position="151"/>
        <end position="154"/>
    </location>
    <ligand>
        <name>substrate</name>
    </ligand>
</feature>
<comment type="similarity">
    <text evidence="2 7">Belongs to the LDH/MDH superfamily. LDH family.</text>
</comment>
<dbReference type="InterPro" id="IPR022383">
    <property type="entry name" value="Lactate/malate_DH_C"/>
</dbReference>
<gene>
    <name evidence="7" type="primary">ldh</name>
    <name evidence="10" type="ORF">BAU18_001713</name>
</gene>
<proteinExistence type="inferred from homology"/>
<dbReference type="PANTHER" id="PTHR43128:SF16">
    <property type="entry name" value="L-LACTATE DEHYDROGENASE"/>
    <property type="match status" value="1"/>
</dbReference>
<sequence length="322" mass="34829">MRIQKSKVAIIGAGLVGSSTAFSLITQGVCDEVLLVDLNREKALGEVRDLKNSIKFLNRNVQVKAGDYQDCGDADIVVITAGAPPKPGQTRLDTLDISAKIAKSIVEPVMAAGFDGVFIVVSNPVDMLADLVYQLSGLPKNQVLGTGTSIDSARLQNFLADLVDVDPRSVYGYAMGEHGDSLMVPWSTVTIAGKAFQDVITDNPELVGDIDLDDLVLKTTQEGWEIFNRKGTTYYGIASACVGIIKAILFDENSIIPVSTRLEGEYEETDLFAGVPAILNRSGVADILEIHLTEAEAEKFHHSAAIIRENTEKIRQYVSKKD</sequence>
<accession>A0ABV0F235</accession>
<evidence type="ECO:0000256" key="4">
    <source>
        <dbReference type="ARBA" id="ARBA00023002"/>
    </source>
</evidence>
<dbReference type="PROSITE" id="PS00064">
    <property type="entry name" value="L_LDH"/>
    <property type="match status" value="1"/>
</dbReference>
<dbReference type="Gene3D" id="3.40.50.720">
    <property type="entry name" value="NAD(P)-binding Rossmann-like Domain"/>
    <property type="match status" value="1"/>
</dbReference>
<comment type="catalytic activity">
    <reaction evidence="6 7">
        <text>(S)-lactate + NAD(+) = pyruvate + NADH + H(+)</text>
        <dbReference type="Rhea" id="RHEA:23444"/>
        <dbReference type="ChEBI" id="CHEBI:15361"/>
        <dbReference type="ChEBI" id="CHEBI:15378"/>
        <dbReference type="ChEBI" id="CHEBI:16651"/>
        <dbReference type="ChEBI" id="CHEBI:57540"/>
        <dbReference type="ChEBI" id="CHEBI:57945"/>
        <dbReference type="EC" id="1.1.1.27"/>
    </reaction>
</comment>
<reference evidence="11" key="1">
    <citation type="submission" date="2016-06" db="EMBL/GenBank/DDBJ databases">
        <title>Four novel species of enterococci isolated from chicken manure.</title>
        <authorList>
            <person name="Van Tyne D."/>
        </authorList>
    </citation>
    <scope>NUCLEOTIDE SEQUENCE [LARGE SCALE GENOMIC DNA]</scope>
    <source>
        <strain evidence="11">JM9A</strain>
    </source>
</reference>
<dbReference type="EC" id="1.1.1.27" evidence="3 7"/>
<name>A0ABV0F235_9ENTE</name>
<dbReference type="Pfam" id="PF02866">
    <property type="entry name" value="Ldh_1_C"/>
    <property type="match status" value="1"/>
</dbReference>
<keyword evidence="5 7" id="KW-0520">NAD</keyword>
<dbReference type="Gene3D" id="3.90.110.10">
    <property type="entry name" value="Lactate dehydrogenase/glycoside hydrolase, family 4, C-terminal"/>
    <property type="match status" value="1"/>
</dbReference>
<dbReference type="InterPro" id="IPR015955">
    <property type="entry name" value="Lactate_DH/Glyco_Ohase_4_C"/>
</dbReference>
<dbReference type="PIRSF" id="PIRSF000102">
    <property type="entry name" value="Lac_mal_DH"/>
    <property type="match status" value="1"/>
</dbReference>
<comment type="caution">
    <text evidence="10">The sequence shown here is derived from an EMBL/GenBank/DDBJ whole genome shotgun (WGS) entry which is preliminary data.</text>
</comment>
<comment type="caution">
    <text evidence="7">Lacks conserved residue(s) required for the propagation of feature annotation.</text>
</comment>
<keyword evidence="11" id="KW-1185">Reference proteome</keyword>
<feature type="binding site" evidence="7">
    <location>
        <position position="68"/>
    </location>
    <ligand>
        <name>NAD(+)</name>
        <dbReference type="ChEBI" id="CHEBI:57540"/>
    </ligand>
</feature>
<keyword evidence="4 7" id="KW-0560">Oxidoreductase</keyword>
<comment type="subcellular location">
    <subcellularLocation>
        <location evidence="7">Cytoplasm</location>
    </subcellularLocation>
</comment>
<evidence type="ECO:0000256" key="5">
    <source>
        <dbReference type="ARBA" id="ARBA00023027"/>
    </source>
</evidence>
<dbReference type="EMBL" id="MAEI02000001">
    <property type="protein sequence ID" value="MEO1782120.1"/>
    <property type="molecule type" value="Genomic_DNA"/>
</dbReference>
<feature type="domain" description="Lactate/malate dehydrogenase C-terminal" evidence="9">
    <location>
        <begin position="148"/>
        <end position="315"/>
    </location>
</feature>
<dbReference type="InterPro" id="IPR018177">
    <property type="entry name" value="L-lactate_DH_AS"/>
</dbReference>
<feature type="active site" description="Proton acceptor" evidence="7">
    <location>
        <position position="178"/>
    </location>
</feature>
<feature type="binding site" evidence="7">
    <location>
        <begin position="123"/>
        <end position="126"/>
    </location>
    <ligand>
        <name>substrate</name>
    </ligand>
</feature>
<feature type="binding site" evidence="7">
    <location>
        <position position="104"/>
    </location>
    <ligand>
        <name>NAD(+)</name>
        <dbReference type="ChEBI" id="CHEBI:57540"/>
    </ligand>
</feature>
<reference evidence="10 11" key="2">
    <citation type="submission" date="2024-02" db="EMBL/GenBank/DDBJ databases">
        <title>The Genome Sequence of Enterococcus diestrammenae JM9A.</title>
        <authorList>
            <person name="Earl A."/>
            <person name="Manson A."/>
            <person name="Gilmore M."/>
            <person name="Sanders J."/>
            <person name="Shea T."/>
            <person name="Howe W."/>
            <person name="Livny J."/>
            <person name="Cuomo C."/>
            <person name="Neafsey D."/>
            <person name="Birren B."/>
        </authorList>
    </citation>
    <scope>NUCLEOTIDE SEQUENCE [LARGE SCALE GENOMIC DNA]</scope>
    <source>
        <strain evidence="10 11">JM9A</strain>
    </source>
</reference>
<dbReference type="PANTHER" id="PTHR43128">
    <property type="entry name" value="L-2-HYDROXYCARBOXYLATE DEHYDROGENASE (NAD(P)(+))"/>
    <property type="match status" value="1"/>
</dbReference>
<feature type="domain" description="Lactate/malate dehydrogenase N-terminal" evidence="8">
    <location>
        <begin position="7"/>
        <end position="145"/>
    </location>
</feature>
<evidence type="ECO:0000259" key="8">
    <source>
        <dbReference type="Pfam" id="PF00056"/>
    </source>
</evidence>
<dbReference type="HAMAP" id="MF_00488">
    <property type="entry name" value="Lactate_dehydrog"/>
    <property type="match status" value="1"/>
</dbReference>
<evidence type="ECO:0000259" key="9">
    <source>
        <dbReference type="Pfam" id="PF02866"/>
    </source>
</evidence>
<comment type="function">
    <text evidence="7">Catalyzes the conversion of lactate to pyruvate.</text>
</comment>
<organism evidence="10 11">
    <name type="scientific">Enterococcus diestrammenae</name>
    <dbReference type="NCBI Taxonomy" id="1155073"/>
    <lineage>
        <taxon>Bacteria</taxon>
        <taxon>Bacillati</taxon>
        <taxon>Bacillota</taxon>
        <taxon>Bacilli</taxon>
        <taxon>Lactobacillales</taxon>
        <taxon>Enterococcaceae</taxon>
        <taxon>Enterococcus</taxon>
    </lineage>
</organism>
<dbReference type="NCBIfam" id="NF000824">
    <property type="entry name" value="PRK00066.1"/>
    <property type="match status" value="1"/>
</dbReference>
<dbReference type="InterPro" id="IPR036291">
    <property type="entry name" value="NAD(P)-bd_dom_sf"/>
</dbReference>
<feature type="binding site" evidence="7">
    <location>
        <position position="16"/>
    </location>
    <ligand>
        <name>NAD(+)</name>
        <dbReference type="ChEBI" id="CHEBI:57540"/>
    </ligand>
</feature>
<evidence type="ECO:0000313" key="10">
    <source>
        <dbReference type="EMBL" id="MEO1782120.1"/>
    </source>
</evidence>
<evidence type="ECO:0000313" key="11">
    <source>
        <dbReference type="Proteomes" id="UP001429357"/>
    </source>
</evidence>
<dbReference type="InterPro" id="IPR001236">
    <property type="entry name" value="Lactate/malate_DH_N"/>
</dbReference>
<dbReference type="PRINTS" id="PR00086">
    <property type="entry name" value="LLDHDRGNASE"/>
</dbReference>
<dbReference type="InterPro" id="IPR001557">
    <property type="entry name" value="L-lactate/malate_DH"/>
</dbReference>
<feature type="binding site" evidence="7">
    <location>
        <position position="233"/>
    </location>
    <ligand>
        <name>substrate</name>
    </ligand>
</feature>
<feature type="binding site" evidence="7">
    <location>
        <position position="42"/>
    </location>
    <ligand>
        <name>NAD(+)</name>
        <dbReference type="ChEBI" id="CHEBI:57540"/>
    </ligand>
</feature>
<evidence type="ECO:0000256" key="2">
    <source>
        <dbReference type="ARBA" id="ARBA00006054"/>
    </source>
</evidence>
<keyword evidence="7" id="KW-0963">Cytoplasm</keyword>
<dbReference type="InterPro" id="IPR011304">
    <property type="entry name" value="L-lactate_DH"/>
</dbReference>
<dbReference type="CDD" id="cd05291">
    <property type="entry name" value="HicDH_like"/>
    <property type="match status" value="1"/>
</dbReference>